<dbReference type="SUPFAM" id="SSF56042">
    <property type="entry name" value="PurM C-terminal domain-like"/>
    <property type="match status" value="1"/>
</dbReference>
<dbReference type="SUPFAM" id="SSF55326">
    <property type="entry name" value="PurM N-terminal domain-like"/>
    <property type="match status" value="1"/>
</dbReference>
<evidence type="ECO:0000256" key="1">
    <source>
        <dbReference type="ARBA" id="ARBA00022679"/>
    </source>
</evidence>
<dbReference type="PANTHER" id="PTHR10256:SF0">
    <property type="entry name" value="INACTIVE SELENIDE, WATER DIKINASE-LIKE PROTEIN-RELATED"/>
    <property type="match status" value="1"/>
</dbReference>
<evidence type="ECO:0000256" key="2">
    <source>
        <dbReference type="ARBA" id="ARBA00022741"/>
    </source>
</evidence>
<evidence type="ECO:0000313" key="9">
    <source>
        <dbReference type="Proteomes" id="UP001354227"/>
    </source>
</evidence>
<dbReference type="RefSeq" id="WP_330105153.1">
    <property type="nucleotide sequence ID" value="NZ_JAZDCT010000034.1"/>
</dbReference>
<dbReference type="Pfam" id="PF02769">
    <property type="entry name" value="AIRS_C"/>
    <property type="match status" value="1"/>
</dbReference>
<dbReference type="Gene3D" id="3.90.650.10">
    <property type="entry name" value="PurM-like C-terminal domain"/>
    <property type="match status" value="1"/>
</dbReference>
<organism evidence="8 9">
    <name type="scientific">Pseudomonas carassii</name>
    <dbReference type="NCBI Taxonomy" id="3115855"/>
    <lineage>
        <taxon>Bacteria</taxon>
        <taxon>Pseudomonadati</taxon>
        <taxon>Pseudomonadota</taxon>
        <taxon>Gammaproteobacteria</taxon>
        <taxon>Pseudomonadales</taxon>
        <taxon>Pseudomonadaceae</taxon>
        <taxon>Pseudomonas</taxon>
    </lineage>
</organism>
<evidence type="ECO:0000259" key="7">
    <source>
        <dbReference type="Pfam" id="PF02769"/>
    </source>
</evidence>
<dbReference type="InterPro" id="IPR036676">
    <property type="entry name" value="PurM-like_C_sf"/>
</dbReference>
<dbReference type="InterPro" id="IPR016188">
    <property type="entry name" value="PurM-like_N"/>
</dbReference>
<accession>A0ABU7HG14</accession>
<feature type="domain" description="PurM-like C-terminal" evidence="7">
    <location>
        <begin position="169"/>
        <end position="343"/>
    </location>
</feature>
<keyword evidence="5" id="KW-0711">Selenium</keyword>
<keyword evidence="9" id="KW-1185">Reference proteome</keyword>
<comment type="caution">
    <text evidence="8">The sequence shown here is derived from an EMBL/GenBank/DDBJ whole genome shotgun (WGS) entry which is preliminary data.</text>
</comment>
<evidence type="ECO:0000313" key="8">
    <source>
        <dbReference type="EMBL" id="MEE1890254.1"/>
    </source>
</evidence>
<reference evidence="8" key="1">
    <citation type="submission" date="2024-01" db="EMBL/GenBank/DDBJ databases">
        <title>Unpublished Manusciprt.</title>
        <authorList>
            <person name="Duman M."/>
            <person name="Valdes E.G."/>
            <person name="Ajmi N."/>
            <person name="Altun S."/>
            <person name="Saticioglu I.B."/>
        </authorList>
    </citation>
    <scope>NUCLEOTIDE SEQUENCE</scope>
    <source>
        <strain evidence="8">137P</strain>
    </source>
</reference>
<gene>
    <name evidence="8" type="primary">selD</name>
    <name evidence="8" type="ORF">V0R62_21535</name>
</gene>
<dbReference type="Proteomes" id="UP001354227">
    <property type="component" value="Unassembled WGS sequence"/>
</dbReference>
<keyword evidence="1 8" id="KW-0808">Transferase</keyword>
<dbReference type="PANTHER" id="PTHR10256">
    <property type="entry name" value="SELENIDE, WATER DIKINASE"/>
    <property type="match status" value="1"/>
</dbReference>
<dbReference type="NCBIfam" id="TIGR00476">
    <property type="entry name" value="selD"/>
    <property type="match status" value="1"/>
</dbReference>
<dbReference type="Pfam" id="PF00586">
    <property type="entry name" value="AIRS"/>
    <property type="match status" value="1"/>
</dbReference>
<sequence>MSMACQIMDTSESGGCGCKIPSSVLSRILSETAAASTASNDKVVLGFESSDDCAVYDAGDHYLLFTTDFFSPIVNDPFVFGQLAASNAVSDIFASGGKPLIANSIMAFDPEQVPVDQVTQMILGAQSVMNRFNVTIVGGHTIKNSQPLYGFSIIGEVEKHRLKQNNTARAGDLVVMTRPLGVGILANALKVGVLDQADIAAATLAQITGDNAFGRVLSACDEVSSLTDITGFGLVGHACELVGLGQLDIELDTQSLAFYEGAESLAVAVTGADSGVFANIRKYAQSVGYQAELALARKFLLHDPQTNGGLLFTVSEAAFAANREAWSGHSPDMHVIGRVLDGTGRLHIR</sequence>
<feature type="domain" description="PurM-like N-terminal" evidence="6">
    <location>
        <begin position="51"/>
        <end position="157"/>
    </location>
</feature>
<dbReference type="EMBL" id="JAZDCT010000034">
    <property type="protein sequence ID" value="MEE1890254.1"/>
    <property type="molecule type" value="Genomic_DNA"/>
</dbReference>
<proteinExistence type="predicted"/>
<dbReference type="EC" id="2.7.9.3" evidence="8"/>
<keyword evidence="3" id="KW-0418">Kinase</keyword>
<dbReference type="Gene3D" id="3.30.1330.10">
    <property type="entry name" value="PurM-like, N-terminal domain"/>
    <property type="match status" value="1"/>
</dbReference>
<dbReference type="InterPro" id="IPR010918">
    <property type="entry name" value="PurM-like_C_dom"/>
</dbReference>
<evidence type="ECO:0000256" key="5">
    <source>
        <dbReference type="ARBA" id="ARBA00023266"/>
    </source>
</evidence>
<dbReference type="InterPro" id="IPR004536">
    <property type="entry name" value="SPS/SelD"/>
</dbReference>
<keyword evidence="2" id="KW-0547">Nucleotide-binding</keyword>
<protein>
    <submittedName>
        <fullName evidence="8">Selenide, water dikinase SelD</fullName>
        <ecNumber evidence="8">2.7.9.3</ecNumber>
    </submittedName>
</protein>
<keyword evidence="4" id="KW-0067">ATP-binding</keyword>
<dbReference type="InterPro" id="IPR036921">
    <property type="entry name" value="PurM-like_N_sf"/>
</dbReference>
<evidence type="ECO:0000259" key="6">
    <source>
        <dbReference type="Pfam" id="PF00586"/>
    </source>
</evidence>
<evidence type="ECO:0000256" key="4">
    <source>
        <dbReference type="ARBA" id="ARBA00022840"/>
    </source>
</evidence>
<evidence type="ECO:0000256" key="3">
    <source>
        <dbReference type="ARBA" id="ARBA00022777"/>
    </source>
</evidence>
<name>A0ABU7HG14_9PSED</name>
<dbReference type="GO" id="GO:0004756">
    <property type="term" value="F:selenide, water dikinase activity"/>
    <property type="evidence" value="ECO:0007669"/>
    <property type="project" value="UniProtKB-EC"/>
</dbReference>